<dbReference type="Gene3D" id="3.40.50.300">
    <property type="entry name" value="P-loop containing nucleotide triphosphate hydrolases"/>
    <property type="match status" value="1"/>
</dbReference>
<name>A0A1R1L9S7_9MICC</name>
<gene>
    <name evidence="2" type="ORF">BKD30_08895</name>
</gene>
<evidence type="ECO:0000313" key="3">
    <source>
        <dbReference type="Proteomes" id="UP000187085"/>
    </source>
</evidence>
<dbReference type="EMBL" id="MRDE01000063">
    <property type="protein sequence ID" value="OMH24285.1"/>
    <property type="molecule type" value="Genomic_DNA"/>
</dbReference>
<accession>A0A1R1L9S7</accession>
<dbReference type="Proteomes" id="UP000187085">
    <property type="component" value="Unassembled WGS sequence"/>
</dbReference>
<dbReference type="Pfam" id="PF13614">
    <property type="entry name" value="AAA_31"/>
    <property type="match status" value="1"/>
</dbReference>
<dbReference type="SUPFAM" id="SSF52540">
    <property type="entry name" value="P-loop containing nucleoside triphosphate hydrolases"/>
    <property type="match status" value="1"/>
</dbReference>
<dbReference type="CDD" id="cd02042">
    <property type="entry name" value="ParAB_family"/>
    <property type="match status" value="1"/>
</dbReference>
<organism evidence="2 3">
    <name type="scientific">Tersicoccus phoenicis</name>
    <dbReference type="NCBI Taxonomy" id="554083"/>
    <lineage>
        <taxon>Bacteria</taxon>
        <taxon>Bacillati</taxon>
        <taxon>Actinomycetota</taxon>
        <taxon>Actinomycetes</taxon>
        <taxon>Micrococcales</taxon>
        <taxon>Micrococcaceae</taxon>
        <taxon>Tersicoccus</taxon>
    </lineage>
</organism>
<dbReference type="InterPro" id="IPR025669">
    <property type="entry name" value="AAA_dom"/>
</dbReference>
<protein>
    <submittedName>
        <fullName evidence="2">Chromosome partitioning protein ParA</fullName>
    </submittedName>
</protein>
<keyword evidence="3" id="KW-1185">Reference proteome</keyword>
<reference evidence="2 3" key="1">
    <citation type="submission" date="2016-12" db="EMBL/GenBank/DDBJ databases">
        <title>Draft genome of Tersicoccus phoenicis 1P05MA.</title>
        <authorList>
            <person name="Nakajima Y."/>
            <person name="Yoshizawa S."/>
            <person name="Nakamura K."/>
            <person name="Ogura Y."/>
            <person name="Hayashi T."/>
            <person name="Kogure K."/>
        </authorList>
    </citation>
    <scope>NUCLEOTIDE SEQUENCE [LARGE SCALE GENOMIC DNA]</scope>
    <source>
        <strain evidence="2 3">1p05MA</strain>
    </source>
</reference>
<dbReference type="PANTHER" id="PTHR13696">
    <property type="entry name" value="P-LOOP CONTAINING NUCLEOSIDE TRIPHOSPHATE HYDROLASE"/>
    <property type="match status" value="1"/>
</dbReference>
<feature type="domain" description="AAA" evidence="1">
    <location>
        <begin position="22"/>
        <end position="208"/>
    </location>
</feature>
<comment type="caution">
    <text evidence="2">The sequence shown here is derived from an EMBL/GenBank/DDBJ whole genome shotgun (WGS) entry which is preliminary data.</text>
</comment>
<evidence type="ECO:0000313" key="2">
    <source>
        <dbReference type="EMBL" id="OMH24285.1"/>
    </source>
</evidence>
<dbReference type="STRING" id="554083.BKD30_08895"/>
<dbReference type="AlphaFoldDB" id="A0A1R1L9S7"/>
<sequence>MRAVGAPPAHRRRGEKAESPVHVVSITSLKGGVGKTTVTLGLASAALHAGLRVLVIDLDPHADATTALAVRRGRCIDVGHLLRNARRQRLTDAVAASAWSREQRARVPGTTARLDVVPGSAYSGIFDRPDLGRRDLQRLHRLLTRDPEAAASYDLALIDCPPSLNGLTRIAWTASSGVLLVAEPALFSVAGTERTLRALDLFRREYAPGLRTAGVVANRVRQDSPEQVFRLREMERMFTSLLLRPALVDRPVLAQIQGAAHAVHHWPGADAGRAARDFDAILAGLRGHTEGSGPAEFADAATVPSVLV</sequence>
<dbReference type="PANTHER" id="PTHR13696:SF99">
    <property type="entry name" value="COBYRINIC ACID AC-DIAMIDE SYNTHASE"/>
    <property type="match status" value="1"/>
</dbReference>
<dbReference type="InterPro" id="IPR050678">
    <property type="entry name" value="DNA_Partitioning_ATPase"/>
</dbReference>
<dbReference type="InterPro" id="IPR027417">
    <property type="entry name" value="P-loop_NTPase"/>
</dbReference>
<proteinExistence type="predicted"/>
<evidence type="ECO:0000259" key="1">
    <source>
        <dbReference type="Pfam" id="PF13614"/>
    </source>
</evidence>